<comment type="caution">
    <text evidence="2">The sequence shown here is derived from an EMBL/GenBank/DDBJ whole genome shotgun (WGS) entry which is preliminary data.</text>
</comment>
<organism evidence="2 3">
    <name type="scientific">Trifolium pratense</name>
    <name type="common">Red clover</name>
    <dbReference type="NCBI Taxonomy" id="57577"/>
    <lineage>
        <taxon>Eukaryota</taxon>
        <taxon>Viridiplantae</taxon>
        <taxon>Streptophyta</taxon>
        <taxon>Embryophyta</taxon>
        <taxon>Tracheophyta</taxon>
        <taxon>Spermatophyta</taxon>
        <taxon>Magnoliopsida</taxon>
        <taxon>eudicotyledons</taxon>
        <taxon>Gunneridae</taxon>
        <taxon>Pentapetalae</taxon>
        <taxon>rosids</taxon>
        <taxon>fabids</taxon>
        <taxon>Fabales</taxon>
        <taxon>Fabaceae</taxon>
        <taxon>Papilionoideae</taxon>
        <taxon>50 kb inversion clade</taxon>
        <taxon>NPAAA clade</taxon>
        <taxon>Hologalegina</taxon>
        <taxon>IRL clade</taxon>
        <taxon>Trifolieae</taxon>
        <taxon>Trifolium</taxon>
    </lineage>
</organism>
<gene>
    <name evidence="2" type="ORF">L195_g046045</name>
</gene>
<sequence length="147" mass="16287">MTTTRSLTIFILAHVCLFMMISTSIADQFVIDTHGESDEESDEYFIRPPKVLNCGPHHLMQPQYCGCGRQRNRIRPQLRCELRSHGMLNETATQRNFSATQQRFDRNGLQQFGFCTGFAAAIYFAATAMTATATPAVATASATATAN</sequence>
<reference evidence="2 3" key="1">
    <citation type="journal article" date="2014" name="Am. J. Bot.">
        <title>Genome assembly and annotation for red clover (Trifolium pratense; Fabaceae).</title>
        <authorList>
            <person name="Istvanek J."/>
            <person name="Jaros M."/>
            <person name="Krenek A."/>
            <person name="Repkova J."/>
        </authorList>
    </citation>
    <scope>NUCLEOTIDE SEQUENCE [LARGE SCALE GENOMIC DNA]</scope>
    <source>
        <strain evidence="3">cv. Tatra</strain>
        <tissue evidence="2">Young leaves</tissue>
    </source>
</reference>
<keyword evidence="1" id="KW-0732">Signal</keyword>
<feature type="signal peptide" evidence="1">
    <location>
        <begin position="1"/>
        <end position="26"/>
    </location>
</feature>
<dbReference type="AlphaFoldDB" id="A0A2K3MGK0"/>
<protein>
    <submittedName>
        <fullName evidence="2">Kunitz type trypsin inhibitor</fullName>
    </submittedName>
</protein>
<proteinExistence type="predicted"/>
<accession>A0A2K3MGK0</accession>
<evidence type="ECO:0000313" key="2">
    <source>
        <dbReference type="EMBL" id="PNX89922.1"/>
    </source>
</evidence>
<feature type="chain" id="PRO_5014320397" evidence="1">
    <location>
        <begin position="27"/>
        <end position="147"/>
    </location>
</feature>
<dbReference type="Proteomes" id="UP000236291">
    <property type="component" value="Unassembled WGS sequence"/>
</dbReference>
<evidence type="ECO:0000313" key="3">
    <source>
        <dbReference type="Proteomes" id="UP000236291"/>
    </source>
</evidence>
<reference evidence="2 3" key="2">
    <citation type="journal article" date="2017" name="Front. Plant Sci.">
        <title>Gene Classification and Mining of Molecular Markers Useful in Red Clover (Trifolium pratense) Breeding.</title>
        <authorList>
            <person name="Istvanek J."/>
            <person name="Dluhosova J."/>
            <person name="Dluhos P."/>
            <person name="Patkova L."/>
            <person name="Nedelnik J."/>
            <person name="Repkova J."/>
        </authorList>
    </citation>
    <scope>NUCLEOTIDE SEQUENCE [LARGE SCALE GENOMIC DNA]</scope>
    <source>
        <strain evidence="3">cv. Tatra</strain>
        <tissue evidence="2">Young leaves</tissue>
    </source>
</reference>
<evidence type="ECO:0000256" key="1">
    <source>
        <dbReference type="SAM" id="SignalP"/>
    </source>
</evidence>
<dbReference type="EMBL" id="ASHM01061290">
    <property type="protein sequence ID" value="PNX89922.1"/>
    <property type="molecule type" value="Genomic_DNA"/>
</dbReference>
<name>A0A2K3MGK0_TRIPR</name>